<evidence type="ECO:0000313" key="1">
    <source>
        <dbReference type="EMBL" id="GHO93063.1"/>
    </source>
</evidence>
<keyword evidence="2" id="KW-1185">Reference proteome</keyword>
<proteinExistence type="predicted"/>
<protein>
    <submittedName>
        <fullName evidence="1">Uncharacterized protein</fullName>
    </submittedName>
</protein>
<sequence length="61" mass="7240">MRETHFHAKALAGRPAKINLKRQTINEILPRRQGVLTNRRRLKEKVLARLREKAEQLFSHL</sequence>
<dbReference type="AlphaFoldDB" id="A0A8J3IGC6"/>
<gene>
    <name evidence="1" type="ORF">KSF_031110</name>
</gene>
<name>A0A8J3IGC6_9CHLR</name>
<organism evidence="1 2">
    <name type="scientific">Reticulibacter mediterranei</name>
    <dbReference type="NCBI Taxonomy" id="2778369"/>
    <lineage>
        <taxon>Bacteria</taxon>
        <taxon>Bacillati</taxon>
        <taxon>Chloroflexota</taxon>
        <taxon>Ktedonobacteria</taxon>
        <taxon>Ktedonobacterales</taxon>
        <taxon>Reticulibacteraceae</taxon>
        <taxon>Reticulibacter</taxon>
    </lineage>
</organism>
<reference evidence="1" key="1">
    <citation type="submission" date="2020-10" db="EMBL/GenBank/DDBJ databases">
        <title>Taxonomic study of unclassified bacteria belonging to the class Ktedonobacteria.</title>
        <authorList>
            <person name="Yabe S."/>
            <person name="Wang C.M."/>
            <person name="Zheng Y."/>
            <person name="Sakai Y."/>
            <person name="Cavaletti L."/>
            <person name="Monciardini P."/>
            <person name="Donadio S."/>
        </authorList>
    </citation>
    <scope>NUCLEOTIDE SEQUENCE</scope>
    <source>
        <strain evidence="1">ID150040</strain>
    </source>
</reference>
<accession>A0A8J3IGC6</accession>
<dbReference type="RefSeq" id="WP_220203869.1">
    <property type="nucleotide sequence ID" value="NZ_BNJK01000001.1"/>
</dbReference>
<evidence type="ECO:0000313" key="2">
    <source>
        <dbReference type="Proteomes" id="UP000597444"/>
    </source>
</evidence>
<comment type="caution">
    <text evidence="1">The sequence shown here is derived from an EMBL/GenBank/DDBJ whole genome shotgun (WGS) entry which is preliminary data.</text>
</comment>
<dbReference type="EMBL" id="BNJK01000001">
    <property type="protein sequence ID" value="GHO93063.1"/>
    <property type="molecule type" value="Genomic_DNA"/>
</dbReference>
<dbReference type="Proteomes" id="UP000597444">
    <property type="component" value="Unassembled WGS sequence"/>
</dbReference>